<evidence type="ECO:0000313" key="10">
    <source>
        <dbReference type="EMBL" id="RZD15669.1"/>
    </source>
</evidence>
<organism evidence="10 11">
    <name type="scientific">Acididesulfobacter guangdongensis</name>
    <dbReference type="NCBI Taxonomy" id="2597225"/>
    <lineage>
        <taxon>Bacteria</taxon>
        <taxon>Deltaproteobacteria</taxon>
        <taxon>Candidatus Acidulodesulfobacterales</taxon>
        <taxon>Candidatus Acididesulfobacter</taxon>
    </lineage>
</organism>
<name>A0A519BEI2_ACIG2</name>
<dbReference type="PANTHER" id="PTHR34981:SF1">
    <property type="entry name" value="CELL DIVISION PROTEIN ZAPA"/>
    <property type="match status" value="1"/>
</dbReference>
<evidence type="ECO:0000256" key="2">
    <source>
        <dbReference type="ARBA" id="ARBA00015195"/>
    </source>
</evidence>
<gene>
    <name evidence="10" type="ORF">EVJ46_09040</name>
</gene>
<evidence type="ECO:0000256" key="9">
    <source>
        <dbReference type="ARBA" id="ARBA00033158"/>
    </source>
</evidence>
<evidence type="ECO:0000256" key="1">
    <source>
        <dbReference type="ARBA" id="ARBA00004496"/>
    </source>
</evidence>
<dbReference type="Gene3D" id="6.10.250.790">
    <property type="match status" value="1"/>
</dbReference>
<evidence type="ECO:0000256" key="5">
    <source>
        <dbReference type="ARBA" id="ARBA00023210"/>
    </source>
</evidence>
<evidence type="ECO:0000256" key="7">
    <source>
        <dbReference type="ARBA" id="ARBA00024910"/>
    </source>
</evidence>
<comment type="caution">
    <text evidence="10">The sequence shown here is derived from an EMBL/GenBank/DDBJ whole genome shotgun (WGS) entry which is preliminary data.</text>
</comment>
<dbReference type="InterPro" id="IPR053712">
    <property type="entry name" value="Bac_CellDiv_Activator"/>
</dbReference>
<dbReference type="EMBL" id="SGBC01000004">
    <property type="protein sequence ID" value="RZD15669.1"/>
    <property type="molecule type" value="Genomic_DNA"/>
</dbReference>
<protein>
    <recommendedName>
        <fullName evidence="2">Cell division protein ZapA</fullName>
    </recommendedName>
    <alternativeName>
        <fullName evidence="9">Z ring-associated protein ZapA</fullName>
    </alternativeName>
</protein>
<keyword evidence="6" id="KW-0131">Cell cycle</keyword>
<comment type="subcellular location">
    <subcellularLocation>
        <location evidence="1">Cytoplasm</location>
    </subcellularLocation>
</comment>
<comment type="function">
    <text evidence="7">Activator of cell division through the inhibition of FtsZ GTPase activity, therefore promoting FtsZ assembly into bundles of protofilaments necessary for the formation of the division Z ring. It is recruited early at mid-cell but it is not essential for cell division.</text>
</comment>
<evidence type="ECO:0000256" key="6">
    <source>
        <dbReference type="ARBA" id="ARBA00023306"/>
    </source>
</evidence>
<reference evidence="10 11" key="1">
    <citation type="journal article" date="2019" name="ISME J.">
        <title>Insights into ecological role of a new deltaproteobacterial order Candidatus Acidulodesulfobacterales by metagenomics and metatranscriptomics.</title>
        <authorList>
            <person name="Tan S."/>
            <person name="Liu J."/>
            <person name="Fang Y."/>
            <person name="Hedlund B.P."/>
            <person name="Lian Z.H."/>
            <person name="Huang L.Y."/>
            <person name="Li J.T."/>
            <person name="Huang L.N."/>
            <person name="Li W.J."/>
            <person name="Jiang H.C."/>
            <person name="Dong H.L."/>
            <person name="Shu W.S."/>
        </authorList>
    </citation>
    <scope>NUCLEOTIDE SEQUENCE [LARGE SCALE GENOMIC DNA]</scope>
    <source>
        <strain evidence="10">AP2</strain>
    </source>
</reference>
<dbReference type="InterPro" id="IPR007838">
    <property type="entry name" value="Cell_div_ZapA-like"/>
</dbReference>
<keyword evidence="5" id="KW-0717">Septation</keyword>
<dbReference type="GO" id="GO:0043093">
    <property type="term" value="P:FtsZ-dependent cytokinesis"/>
    <property type="evidence" value="ECO:0007669"/>
    <property type="project" value="TreeGrafter"/>
</dbReference>
<dbReference type="GO" id="GO:0032153">
    <property type="term" value="C:cell division site"/>
    <property type="evidence" value="ECO:0007669"/>
    <property type="project" value="TreeGrafter"/>
</dbReference>
<keyword evidence="4 10" id="KW-0132">Cell division</keyword>
<dbReference type="Pfam" id="PF05164">
    <property type="entry name" value="ZapA"/>
    <property type="match status" value="1"/>
</dbReference>
<dbReference type="PANTHER" id="PTHR34981">
    <property type="entry name" value="CELL DIVISION PROTEIN ZAPA"/>
    <property type="match status" value="1"/>
</dbReference>
<dbReference type="InterPro" id="IPR036192">
    <property type="entry name" value="Cell_div_ZapA-like_sf"/>
</dbReference>
<accession>A0A519BEI2</accession>
<dbReference type="GO" id="GO:0005829">
    <property type="term" value="C:cytosol"/>
    <property type="evidence" value="ECO:0007669"/>
    <property type="project" value="TreeGrafter"/>
</dbReference>
<dbReference type="Proteomes" id="UP000316562">
    <property type="component" value="Unassembled WGS sequence"/>
</dbReference>
<evidence type="ECO:0000256" key="3">
    <source>
        <dbReference type="ARBA" id="ARBA00022490"/>
    </source>
</evidence>
<evidence type="ECO:0000256" key="4">
    <source>
        <dbReference type="ARBA" id="ARBA00022618"/>
    </source>
</evidence>
<proteinExistence type="predicted"/>
<sequence length="94" mass="10558">MNDAVELKILNQKYLINSDKPKKYLEELAAYVNNKADEVSKKTKSVDSLNIAVLTALNIADDYLSTQLETNTESTRVLEKVNNIYKYIANSSNG</sequence>
<dbReference type="GO" id="GO:0000917">
    <property type="term" value="P:division septum assembly"/>
    <property type="evidence" value="ECO:0007669"/>
    <property type="project" value="UniProtKB-KW"/>
</dbReference>
<evidence type="ECO:0000313" key="11">
    <source>
        <dbReference type="Proteomes" id="UP000316562"/>
    </source>
</evidence>
<comment type="subunit">
    <text evidence="8">Homodimer. Interacts with FtsZ.</text>
</comment>
<keyword evidence="3" id="KW-0963">Cytoplasm</keyword>
<dbReference type="GO" id="GO:0030428">
    <property type="term" value="C:cell septum"/>
    <property type="evidence" value="ECO:0007669"/>
    <property type="project" value="TreeGrafter"/>
</dbReference>
<dbReference type="SUPFAM" id="SSF102829">
    <property type="entry name" value="Cell division protein ZapA-like"/>
    <property type="match status" value="1"/>
</dbReference>
<dbReference type="GO" id="GO:0000921">
    <property type="term" value="P:septin ring assembly"/>
    <property type="evidence" value="ECO:0007669"/>
    <property type="project" value="TreeGrafter"/>
</dbReference>
<evidence type="ECO:0000256" key="8">
    <source>
        <dbReference type="ARBA" id="ARBA00026068"/>
    </source>
</evidence>
<dbReference type="AlphaFoldDB" id="A0A519BEI2"/>